<name>A0A165T2K7_9AGAM</name>
<evidence type="ECO:0000256" key="1">
    <source>
        <dbReference type="SAM" id="Phobius"/>
    </source>
</evidence>
<keyword evidence="1" id="KW-0812">Transmembrane</keyword>
<gene>
    <name evidence="2" type="ORF">NEOLEDRAFT_264966</name>
</gene>
<evidence type="ECO:0000313" key="3">
    <source>
        <dbReference type="Proteomes" id="UP000076761"/>
    </source>
</evidence>
<dbReference type="Proteomes" id="UP000076761">
    <property type="component" value="Unassembled WGS sequence"/>
</dbReference>
<sequence>MGMGTMLLRSDPFPVPTKLQKEKSYPSHMIMYIRYVQVMVFTCILGMVGISCSSHKSYNGAITWFFGRSHVVASHAQSHGGQYYALDEVTGEHAERSDTYTILHCSSP</sequence>
<feature type="transmembrane region" description="Helical" evidence="1">
    <location>
        <begin position="32"/>
        <end position="50"/>
    </location>
</feature>
<proteinExistence type="predicted"/>
<keyword evidence="1" id="KW-0472">Membrane</keyword>
<keyword evidence="3" id="KW-1185">Reference proteome</keyword>
<dbReference type="InParanoid" id="A0A165T2K7"/>
<accession>A0A165T2K7</accession>
<dbReference type="AlphaFoldDB" id="A0A165T2K7"/>
<organism evidence="2 3">
    <name type="scientific">Neolentinus lepideus HHB14362 ss-1</name>
    <dbReference type="NCBI Taxonomy" id="1314782"/>
    <lineage>
        <taxon>Eukaryota</taxon>
        <taxon>Fungi</taxon>
        <taxon>Dikarya</taxon>
        <taxon>Basidiomycota</taxon>
        <taxon>Agaricomycotina</taxon>
        <taxon>Agaricomycetes</taxon>
        <taxon>Gloeophyllales</taxon>
        <taxon>Gloeophyllaceae</taxon>
        <taxon>Neolentinus</taxon>
    </lineage>
</organism>
<dbReference type="EMBL" id="KV425568">
    <property type="protein sequence ID" value="KZT26042.1"/>
    <property type="molecule type" value="Genomic_DNA"/>
</dbReference>
<evidence type="ECO:0000313" key="2">
    <source>
        <dbReference type="EMBL" id="KZT26042.1"/>
    </source>
</evidence>
<protein>
    <submittedName>
        <fullName evidence="2">Uncharacterized protein</fullName>
    </submittedName>
</protein>
<reference evidence="2 3" key="1">
    <citation type="journal article" date="2016" name="Mol. Biol. Evol.">
        <title>Comparative Genomics of Early-Diverging Mushroom-Forming Fungi Provides Insights into the Origins of Lignocellulose Decay Capabilities.</title>
        <authorList>
            <person name="Nagy L.G."/>
            <person name="Riley R."/>
            <person name="Tritt A."/>
            <person name="Adam C."/>
            <person name="Daum C."/>
            <person name="Floudas D."/>
            <person name="Sun H."/>
            <person name="Yadav J.S."/>
            <person name="Pangilinan J."/>
            <person name="Larsson K.H."/>
            <person name="Matsuura K."/>
            <person name="Barry K."/>
            <person name="Labutti K."/>
            <person name="Kuo R."/>
            <person name="Ohm R.A."/>
            <person name="Bhattacharya S.S."/>
            <person name="Shirouzu T."/>
            <person name="Yoshinaga Y."/>
            <person name="Martin F.M."/>
            <person name="Grigoriev I.V."/>
            <person name="Hibbett D.S."/>
        </authorList>
    </citation>
    <scope>NUCLEOTIDE SEQUENCE [LARGE SCALE GENOMIC DNA]</scope>
    <source>
        <strain evidence="2 3">HHB14362 ss-1</strain>
    </source>
</reference>
<keyword evidence="1" id="KW-1133">Transmembrane helix</keyword>